<evidence type="ECO:0000256" key="1">
    <source>
        <dbReference type="SAM" id="Coils"/>
    </source>
</evidence>
<protein>
    <submittedName>
        <fullName evidence="2">Uncharacterized protein</fullName>
    </submittedName>
</protein>
<keyword evidence="3" id="KW-1185">Reference proteome</keyword>
<evidence type="ECO:0000313" key="3">
    <source>
        <dbReference type="Proteomes" id="UP000323917"/>
    </source>
</evidence>
<gene>
    <name evidence="2" type="ORF">Pr1d_45030</name>
</gene>
<dbReference type="Proteomes" id="UP000323917">
    <property type="component" value="Chromosome"/>
</dbReference>
<organism evidence="2 3">
    <name type="scientific">Bythopirellula goksoeyrii</name>
    <dbReference type="NCBI Taxonomy" id="1400387"/>
    <lineage>
        <taxon>Bacteria</taxon>
        <taxon>Pseudomonadati</taxon>
        <taxon>Planctomycetota</taxon>
        <taxon>Planctomycetia</taxon>
        <taxon>Pirellulales</taxon>
        <taxon>Lacipirellulaceae</taxon>
        <taxon>Bythopirellula</taxon>
    </lineage>
</organism>
<evidence type="ECO:0000313" key="2">
    <source>
        <dbReference type="EMBL" id="QEG37162.1"/>
    </source>
</evidence>
<dbReference type="KEGG" id="bgok:Pr1d_45030"/>
<accession>A0A5B9QHN3</accession>
<feature type="coiled-coil region" evidence="1">
    <location>
        <begin position="107"/>
        <end position="134"/>
    </location>
</feature>
<keyword evidence="1" id="KW-0175">Coiled coil</keyword>
<dbReference type="AlphaFoldDB" id="A0A5B9QHN3"/>
<dbReference type="EMBL" id="CP042913">
    <property type="protein sequence ID" value="QEG37162.1"/>
    <property type="molecule type" value="Genomic_DNA"/>
</dbReference>
<proteinExistence type="predicted"/>
<sequence length="169" mass="19122">MAKKRLESKDAPISRKVELLERLNAKAQSYSTKATLLSNALVEAEEFLQHLSGKIEVSVPMDSENTSLSFGRFGSNWCLLMDWQDDEGNERSDPITQLSLDMKALAAEHLGKLYAELQKHFDELETRLDDSLASLRELPFLDLDELAENCDQDIDFDEEGGQAHDEITF</sequence>
<dbReference type="RefSeq" id="WP_148075436.1">
    <property type="nucleotide sequence ID" value="NZ_CP042913.1"/>
</dbReference>
<name>A0A5B9QHN3_9BACT</name>
<reference evidence="2 3" key="1">
    <citation type="submission" date="2019-08" db="EMBL/GenBank/DDBJ databases">
        <title>Deep-cultivation of Planctomycetes and their phenomic and genomic characterization uncovers novel biology.</title>
        <authorList>
            <person name="Wiegand S."/>
            <person name="Jogler M."/>
            <person name="Boedeker C."/>
            <person name="Pinto D."/>
            <person name="Vollmers J."/>
            <person name="Rivas-Marin E."/>
            <person name="Kohn T."/>
            <person name="Peeters S.H."/>
            <person name="Heuer A."/>
            <person name="Rast P."/>
            <person name="Oberbeckmann S."/>
            <person name="Bunk B."/>
            <person name="Jeske O."/>
            <person name="Meyerdierks A."/>
            <person name="Storesund J.E."/>
            <person name="Kallscheuer N."/>
            <person name="Luecker S."/>
            <person name="Lage O.M."/>
            <person name="Pohl T."/>
            <person name="Merkel B.J."/>
            <person name="Hornburger P."/>
            <person name="Mueller R.-W."/>
            <person name="Bruemmer F."/>
            <person name="Labrenz M."/>
            <person name="Spormann A.M."/>
            <person name="Op den Camp H."/>
            <person name="Overmann J."/>
            <person name="Amann R."/>
            <person name="Jetten M.S.M."/>
            <person name="Mascher T."/>
            <person name="Medema M.H."/>
            <person name="Devos D.P."/>
            <person name="Kaster A.-K."/>
            <person name="Ovreas L."/>
            <person name="Rohde M."/>
            <person name="Galperin M.Y."/>
            <person name="Jogler C."/>
        </authorList>
    </citation>
    <scope>NUCLEOTIDE SEQUENCE [LARGE SCALE GENOMIC DNA]</scope>
    <source>
        <strain evidence="2 3">Pr1d</strain>
    </source>
</reference>